<dbReference type="Gene3D" id="1.10.8.80">
    <property type="entry name" value="Magnesium chelatase subunit I, C-Terminal domain"/>
    <property type="match status" value="1"/>
</dbReference>
<dbReference type="KEGG" id="dmp:FAK_26570"/>
<dbReference type="Pfam" id="PF17863">
    <property type="entry name" value="AAA_lid_2"/>
    <property type="match status" value="1"/>
</dbReference>
<dbReference type="InterPro" id="IPR027417">
    <property type="entry name" value="P-loop_NTPase"/>
</dbReference>
<dbReference type="PANTHER" id="PTHR32039:SF9">
    <property type="entry name" value="MAGNESIUM-CHELATASE SUBUNIT CHLI-2, CHLOROPLASTIC"/>
    <property type="match status" value="1"/>
</dbReference>
<dbReference type="SMART" id="SM00382">
    <property type="entry name" value="AAA"/>
    <property type="match status" value="1"/>
</dbReference>
<keyword evidence="3" id="KW-1185">Reference proteome</keyword>
<dbReference type="EMBL" id="AP028679">
    <property type="protein sequence ID" value="BEQ15591.1"/>
    <property type="molecule type" value="Genomic_DNA"/>
</dbReference>
<dbReference type="AlphaFoldDB" id="A0AAU9EYR7"/>
<dbReference type="SUPFAM" id="SSF52540">
    <property type="entry name" value="P-loop containing nucleoside triphosphate hydrolases"/>
    <property type="match status" value="1"/>
</dbReference>
<accession>A0AAU9EYR7</accession>
<dbReference type="Proteomes" id="UP001366166">
    <property type="component" value="Chromosome"/>
</dbReference>
<proteinExistence type="predicted"/>
<evidence type="ECO:0000259" key="1">
    <source>
        <dbReference type="SMART" id="SM00382"/>
    </source>
</evidence>
<dbReference type="Gene3D" id="3.40.50.300">
    <property type="entry name" value="P-loop containing nucleotide triphosphate hydrolases"/>
    <property type="match status" value="1"/>
</dbReference>
<reference evidence="3" key="1">
    <citation type="journal article" date="2023" name="Arch. Microbiol.">
        <title>Desulfoferula mesophilus gen. nov. sp. nov., a mesophilic sulfate-reducing bacterium isolated from a brackish lake sediment.</title>
        <authorList>
            <person name="Watanabe T."/>
            <person name="Yabe T."/>
            <person name="Tsuji J.M."/>
            <person name="Fukui M."/>
        </authorList>
    </citation>
    <scope>NUCLEOTIDE SEQUENCE [LARGE SCALE GENOMIC DNA]</scope>
    <source>
        <strain evidence="3">12FAK</strain>
    </source>
</reference>
<dbReference type="InterPro" id="IPR011704">
    <property type="entry name" value="ATPase_dyneun-rel_AAA"/>
</dbReference>
<protein>
    <recommendedName>
        <fullName evidence="1">AAA+ ATPase domain-containing protein</fullName>
    </recommendedName>
</protein>
<gene>
    <name evidence="2" type="ORF">FAK_26570</name>
</gene>
<organism evidence="2 3">
    <name type="scientific">Desulfoferula mesophila</name>
    <dbReference type="NCBI Taxonomy" id="3058419"/>
    <lineage>
        <taxon>Bacteria</taxon>
        <taxon>Pseudomonadati</taxon>
        <taxon>Thermodesulfobacteriota</taxon>
        <taxon>Desulfarculia</taxon>
        <taxon>Desulfarculales</taxon>
        <taxon>Desulfarculaceae</taxon>
        <taxon>Desulfoferula</taxon>
    </lineage>
</organism>
<sequence length="343" mass="36656">MDKQTSDKSANPAYPFAAIVGQNDMKLALILNVVNPKVGGVLIRGEKGTAKSTAVRALARLLPAQPTVSDCPYNCDPANPCPACRERLAAGESLPVEQRRVRVVELPVGATEDRLLGTLDLEAALSEGEARFSPGILAAANRQILYVDEVNLLDDHLVDVLLDAAAMGVNTVERESVSLSHPAAFTLVGTMNPEEGELRPQLTDRFGLCVQVKGLADPALRQEVIVRQLAWEADPAAFAAAWATEGEAIGLSIAQARELLPSVQAGPGVLERVVAVSLGLGTDGHRGDLTLLKGALTLAAWEERGEATLDDVNRAALLALPHRLRRRPLAEMEFDIADKIKRI</sequence>
<dbReference type="PANTHER" id="PTHR32039">
    <property type="entry name" value="MAGNESIUM-CHELATASE SUBUNIT CHLI"/>
    <property type="match status" value="1"/>
</dbReference>
<dbReference type="InterPro" id="IPR041628">
    <property type="entry name" value="ChlI/MoxR_AAA_lid"/>
</dbReference>
<dbReference type="GO" id="GO:0016887">
    <property type="term" value="F:ATP hydrolysis activity"/>
    <property type="evidence" value="ECO:0007669"/>
    <property type="project" value="InterPro"/>
</dbReference>
<name>A0AAU9EYR7_9BACT</name>
<feature type="domain" description="AAA+ ATPase" evidence="1">
    <location>
        <begin position="37"/>
        <end position="217"/>
    </location>
</feature>
<dbReference type="InterPro" id="IPR045006">
    <property type="entry name" value="CHLI-like"/>
</dbReference>
<dbReference type="GO" id="GO:0005524">
    <property type="term" value="F:ATP binding"/>
    <property type="evidence" value="ECO:0007669"/>
    <property type="project" value="InterPro"/>
</dbReference>
<dbReference type="Pfam" id="PF07728">
    <property type="entry name" value="AAA_5"/>
    <property type="match status" value="1"/>
</dbReference>
<evidence type="ECO:0000313" key="2">
    <source>
        <dbReference type="EMBL" id="BEQ15591.1"/>
    </source>
</evidence>
<evidence type="ECO:0000313" key="3">
    <source>
        <dbReference type="Proteomes" id="UP001366166"/>
    </source>
</evidence>
<dbReference type="InterPro" id="IPR003593">
    <property type="entry name" value="AAA+_ATPase"/>
</dbReference>